<dbReference type="Proteomes" id="UP001501624">
    <property type="component" value="Unassembled WGS sequence"/>
</dbReference>
<dbReference type="EMBL" id="BAABCM010000011">
    <property type="protein sequence ID" value="GAA3837147.1"/>
    <property type="molecule type" value="Genomic_DNA"/>
</dbReference>
<reference evidence="2" key="1">
    <citation type="journal article" date="2019" name="Int. J. Syst. Evol. Microbiol.">
        <title>The Global Catalogue of Microorganisms (GCM) 10K type strain sequencing project: providing services to taxonomists for standard genome sequencing and annotation.</title>
        <authorList>
            <consortium name="The Broad Institute Genomics Platform"/>
            <consortium name="The Broad Institute Genome Sequencing Center for Infectious Disease"/>
            <person name="Wu L."/>
            <person name="Ma J."/>
        </authorList>
    </citation>
    <scope>NUCLEOTIDE SEQUENCE [LARGE SCALE GENOMIC DNA]</scope>
    <source>
        <strain evidence="2">JCM 17017</strain>
    </source>
</reference>
<evidence type="ECO:0000313" key="1">
    <source>
        <dbReference type="EMBL" id="GAA3837147.1"/>
    </source>
</evidence>
<keyword evidence="2" id="KW-1185">Reference proteome</keyword>
<evidence type="ECO:0000313" key="2">
    <source>
        <dbReference type="Proteomes" id="UP001501624"/>
    </source>
</evidence>
<dbReference type="RefSeq" id="WP_237339272.1">
    <property type="nucleotide sequence ID" value="NZ_BAABCM010000011.1"/>
</dbReference>
<name>A0ABP7J8T8_9PSEU</name>
<protein>
    <submittedName>
        <fullName evidence="1">Uncharacterized protein</fullName>
    </submittedName>
</protein>
<sequence length="74" mass="7928">MDNAARGSRAGGRPSTRDAAIARLPEVYAQALRLRDAGVPRSRIAARLRVEPQSLDALFVIAEAKLGTLLDEDA</sequence>
<accession>A0ABP7J8T8</accession>
<comment type="caution">
    <text evidence="1">The sequence shown here is derived from an EMBL/GenBank/DDBJ whole genome shotgun (WGS) entry which is preliminary data.</text>
</comment>
<gene>
    <name evidence="1" type="ORF">GCM10022380_64130</name>
</gene>
<organism evidence="1 2">
    <name type="scientific">Amycolatopsis tucumanensis</name>
    <dbReference type="NCBI Taxonomy" id="401106"/>
    <lineage>
        <taxon>Bacteria</taxon>
        <taxon>Bacillati</taxon>
        <taxon>Actinomycetota</taxon>
        <taxon>Actinomycetes</taxon>
        <taxon>Pseudonocardiales</taxon>
        <taxon>Pseudonocardiaceae</taxon>
        <taxon>Amycolatopsis</taxon>
    </lineage>
</organism>
<proteinExistence type="predicted"/>